<evidence type="ECO:0000256" key="7">
    <source>
        <dbReference type="ARBA" id="ARBA00022970"/>
    </source>
</evidence>
<evidence type="ECO:0000313" key="12">
    <source>
        <dbReference type="EMBL" id="QPS81545.1"/>
    </source>
</evidence>
<dbReference type="InterPro" id="IPR004840">
    <property type="entry name" value="Amino_acid_permease_CS"/>
</dbReference>
<gene>
    <name evidence="12" type="ORF">I6G47_00160</name>
    <name evidence="13" type="ORF">SAMN05421547_105186</name>
</gene>
<evidence type="ECO:0000256" key="9">
    <source>
        <dbReference type="ARBA" id="ARBA00023136"/>
    </source>
</evidence>
<feature type="transmembrane region" description="Helical" evidence="10">
    <location>
        <begin position="21"/>
        <end position="40"/>
    </location>
</feature>
<evidence type="ECO:0000256" key="2">
    <source>
        <dbReference type="ARBA" id="ARBA00008583"/>
    </source>
</evidence>
<reference evidence="13 14" key="1">
    <citation type="submission" date="2016-10" db="EMBL/GenBank/DDBJ databases">
        <authorList>
            <person name="de Groot N.N."/>
        </authorList>
    </citation>
    <scope>NUCLEOTIDE SEQUENCE [LARGE SCALE GENOMIC DNA]</scope>
    <source>
        <strain evidence="13 14">LMG 24775</strain>
    </source>
</reference>
<feature type="transmembrane region" description="Helical" evidence="10">
    <location>
        <begin position="46"/>
        <end position="65"/>
    </location>
</feature>
<keyword evidence="8 10" id="KW-1133">Transmembrane helix</keyword>
<feature type="transmembrane region" description="Helical" evidence="10">
    <location>
        <begin position="119"/>
        <end position="141"/>
    </location>
</feature>
<evidence type="ECO:0000256" key="8">
    <source>
        <dbReference type="ARBA" id="ARBA00022989"/>
    </source>
</evidence>
<dbReference type="KEGG" id="dla:I6G47_00160"/>
<feature type="domain" description="Amino acid permease/ SLC12A" evidence="11">
    <location>
        <begin position="18"/>
        <end position="459"/>
    </location>
</feature>
<keyword evidence="6 10" id="KW-0812">Transmembrane</keyword>
<evidence type="ECO:0000256" key="3">
    <source>
        <dbReference type="ARBA" id="ARBA00022448"/>
    </source>
</evidence>
<dbReference type="GO" id="GO:0005886">
    <property type="term" value="C:plasma membrane"/>
    <property type="evidence" value="ECO:0007669"/>
    <property type="project" value="UniProtKB-SubCell"/>
</dbReference>
<dbReference type="GO" id="GO:0055085">
    <property type="term" value="P:transmembrane transport"/>
    <property type="evidence" value="ECO:0007669"/>
    <property type="project" value="InterPro"/>
</dbReference>
<feature type="transmembrane region" description="Helical" evidence="10">
    <location>
        <begin position="85"/>
        <end position="107"/>
    </location>
</feature>
<comment type="similarity">
    <text evidence="2">Belongs to the amino acid-polyamine-organocation (APC) superfamily. Amino acid transporter (AAT) (TC 2.A.3.1) family.</text>
</comment>
<keyword evidence="15" id="KW-1185">Reference proteome</keyword>
<dbReference type="EMBL" id="FNPE01000005">
    <property type="protein sequence ID" value="SDY51799.1"/>
    <property type="molecule type" value="Genomic_DNA"/>
</dbReference>
<organism evidence="13 14">
    <name type="scientific">Delftia lacustris</name>
    <dbReference type="NCBI Taxonomy" id="558537"/>
    <lineage>
        <taxon>Bacteria</taxon>
        <taxon>Pseudomonadati</taxon>
        <taxon>Pseudomonadota</taxon>
        <taxon>Betaproteobacteria</taxon>
        <taxon>Burkholderiales</taxon>
        <taxon>Comamonadaceae</taxon>
        <taxon>Delftia</taxon>
    </lineage>
</organism>
<evidence type="ECO:0000256" key="6">
    <source>
        <dbReference type="ARBA" id="ARBA00022692"/>
    </source>
</evidence>
<feature type="transmembrane region" description="Helical" evidence="10">
    <location>
        <begin position="153"/>
        <end position="177"/>
    </location>
</feature>
<proteinExistence type="inferred from homology"/>
<evidence type="ECO:0000259" key="11">
    <source>
        <dbReference type="Pfam" id="PF00324"/>
    </source>
</evidence>
<dbReference type="Proteomes" id="UP000183417">
    <property type="component" value="Unassembled WGS sequence"/>
</dbReference>
<feature type="transmembrane region" description="Helical" evidence="10">
    <location>
        <begin position="197"/>
        <end position="218"/>
    </location>
</feature>
<dbReference type="Pfam" id="PF00324">
    <property type="entry name" value="AA_permease"/>
    <property type="match status" value="1"/>
</dbReference>
<sequence>MHSSSSQGHLERRLKNRHIQLIALGGTIGTGLFLGSAGIIELAGPSVLLGYAIGGLIIFFIMRFLGEMLVEEPNAGSFSYFANRYLGRFAGFLAGWNCVALYVLVGMLELTAAGKFIQFWWPGIPTWVTAAVFFVLINGVNFINVKAYGEFEFWFALIKIVAVMAMIGAGLYLLFSADRPEQTVRNLWTHGGFFPNGFSGLVMAFAFIMFAFGGVEMLGFAAAETDQPRTVIPKAVNQLIYRVLVFYIGSMAVLMSLMPWTDLLGQLKAGGDTYSSSPFVLVFSGLGENVAAHLLNFVILTATLSVYNSMVYSNSRLLYGMASEGNAPRSLMQVNRRGVPVRAIVYPAIFTALAIVLNYVAPAGVLELLMSLIVAALVITWTIIIVAHWRFRRAHAARGTVLGFPAPAAPLTNAICLAAMALVVGVMLLTPSVRSSALAIPIWVLVVYGAYRLVFRQRPTPVLESVLEPAHIPR</sequence>
<feature type="transmembrane region" description="Helical" evidence="10">
    <location>
        <begin position="280"/>
        <end position="307"/>
    </location>
</feature>
<dbReference type="GO" id="GO:0006865">
    <property type="term" value="P:amino acid transport"/>
    <property type="evidence" value="ECO:0007669"/>
    <property type="project" value="UniProtKB-KW"/>
</dbReference>
<feature type="transmembrane region" description="Helical" evidence="10">
    <location>
        <begin position="368"/>
        <end position="389"/>
    </location>
</feature>
<dbReference type="PANTHER" id="PTHR43495">
    <property type="entry name" value="GABA PERMEASE"/>
    <property type="match status" value="1"/>
</dbReference>
<dbReference type="GeneID" id="94691239"/>
<evidence type="ECO:0000313" key="14">
    <source>
        <dbReference type="Proteomes" id="UP000183417"/>
    </source>
</evidence>
<evidence type="ECO:0000256" key="1">
    <source>
        <dbReference type="ARBA" id="ARBA00004429"/>
    </source>
</evidence>
<reference evidence="12 15" key="2">
    <citation type="submission" date="2020-12" db="EMBL/GenBank/DDBJ databases">
        <title>FDA dAtabase for Regulatory Grade micrObial Sequences (FDA-ARGOS): Supporting development and validation of Infectious Disease Dx tests.</title>
        <authorList>
            <person name="Sproer C."/>
            <person name="Gronow S."/>
            <person name="Severitt S."/>
            <person name="Schroder I."/>
            <person name="Tallon L."/>
            <person name="Sadzewicz L."/>
            <person name="Zhao X."/>
            <person name="Boylan J."/>
            <person name="Ott S."/>
            <person name="Bowen H."/>
            <person name="Vavikolanu K."/>
            <person name="Mehta A."/>
            <person name="Aluvathingal J."/>
            <person name="Nadendla S."/>
            <person name="Lowell S."/>
            <person name="Myers T."/>
            <person name="Yan Y."/>
            <person name="Sichtig H."/>
        </authorList>
    </citation>
    <scope>NUCLEOTIDE SEQUENCE [LARGE SCALE GENOMIC DNA]</scope>
    <source>
        <strain evidence="12 15">FDAARGOS_890</strain>
    </source>
</reference>
<dbReference type="EMBL" id="CP065748">
    <property type="protein sequence ID" value="QPS81545.1"/>
    <property type="molecule type" value="Genomic_DNA"/>
</dbReference>
<feature type="transmembrane region" description="Helical" evidence="10">
    <location>
        <begin position="339"/>
        <end position="362"/>
    </location>
</feature>
<dbReference type="AlphaFoldDB" id="A0A1H3KIC2"/>
<evidence type="ECO:0000256" key="10">
    <source>
        <dbReference type="SAM" id="Phobius"/>
    </source>
</evidence>
<dbReference type="Proteomes" id="UP000595064">
    <property type="component" value="Chromosome"/>
</dbReference>
<evidence type="ECO:0000256" key="5">
    <source>
        <dbReference type="ARBA" id="ARBA00022519"/>
    </source>
</evidence>
<comment type="subcellular location">
    <subcellularLocation>
        <location evidence="1">Cell inner membrane</location>
        <topology evidence="1">Multi-pass membrane protein</topology>
    </subcellularLocation>
</comment>
<dbReference type="InterPro" id="IPR004841">
    <property type="entry name" value="AA-permease/SLC12A_dom"/>
</dbReference>
<dbReference type="RefSeq" id="WP_016451412.1">
    <property type="nucleotide sequence ID" value="NZ_AP025556.1"/>
</dbReference>
<evidence type="ECO:0000256" key="4">
    <source>
        <dbReference type="ARBA" id="ARBA00022475"/>
    </source>
</evidence>
<keyword evidence="9 10" id="KW-0472">Membrane</keyword>
<accession>A0A1H3KIC2</accession>
<feature type="transmembrane region" description="Helical" evidence="10">
    <location>
        <begin position="435"/>
        <end position="455"/>
    </location>
</feature>
<feature type="transmembrane region" description="Helical" evidence="10">
    <location>
        <begin position="401"/>
        <end position="429"/>
    </location>
</feature>
<keyword evidence="7" id="KW-0029">Amino-acid transport</keyword>
<dbReference type="Gene3D" id="1.20.1740.10">
    <property type="entry name" value="Amino acid/polyamine transporter I"/>
    <property type="match status" value="1"/>
</dbReference>
<keyword evidence="4" id="KW-1003">Cell membrane</keyword>
<protein>
    <submittedName>
        <fullName evidence="12">Amino acid permease</fullName>
    </submittedName>
    <submittedName>
        <fullName evidence="13">Aromatic amino acid transport protein AroP</fullName>
    </submittedName>
</protein>
<keyword evidence="3" id="KW-0813">Transport</keyword>
<keyword evidence="5" id="KW-0997">Cell inner membrane</keyword>
<feature type="transmembrane region" description="Helical" evidence="10">
    <location>
        <begin position="239"/>
        <end position="260"/>
    </location>
</feature>
<dbReference type="PANTHER" id="PTHR43495:SF4">
    <property type="entry name" value="AROMATIC AMINO ACID TRANSPORT PROTEIN AROP"/>
    <property type="match status" value="1"/>
</dbReference>
<dbReference type="PROSITE" id="PS00218">
    <property type="entry name" value="AMINO_ACID_PERMEASE_1"/>
    <property type="match status" value="1"/>
</dbReference>
<evidence type="ECO:0000313" key="13">
    <source>
        <dbReference type="EMBL" id="SDY51799.1"/>
    </source>
</evidence>
<dbReference type="FunFam" id="1.20.1740.10:FF:000001">
    <property type="entry name" value="Amino acid permease"/>
    <property type="match status" value="1"/>
</dbReference>
<evidence type="ECO:0000313" key="15">
    <source>
        <dbReference type="Proteomes" id="UP000595064"/>
    </source>
</evidence>
<dbReference type="PIRSF" id="PIRSF006060">
    <property type="entry name" value="AA_transporter"/>
    <property type="match status" value="1"/>
</dbReference>
<name>A0A1H3KIC2_9BURK</name>